<sequence length="526" mass="59165">STNIEVGLPNVLEADTGRNFSLLCEWLRDCIDNHSDHRYNFAKKDIRLPTRLLDVGDTESTKRLFLHETKEAKDIERKYIALSHCWGGATPLCTKKDTLAAHRKAIKFENLPELFQDAVAVTRKLGIQFLWIDSLCIIQDDEEDWQHEAKRMEGVFASAYCTIAATTTKNSNEHFLPRLGKKFVKLVDNNTAIPFSVYACEAGEGFNHDVENGVLNKRGWVLQERALSPRTIHFTATQTYWECGSVIRCDNLTQMVKPSNLLSSSRFPMTTAGPPSGSASSAFENIFTRYSELSLTHSKDRPYAIAGLERRLNDFYRTESSHGIIHCCLGKSLLWQRSGEEALKEISDREIDLVPSWSWMRYQGKIRYGDIPKVNTSWNRDIKLIPASSSGRSQSILAASVAGILQGCRITPLPDTTCKIESAEGHVVGCIRFDNKTQVDIARLGCIVLARHKSHGWKEFSQDILNMFAGVSWEEELKPGTHFYVLVVSCATRGQPCGVVPQRLGVAVVQGGYLSFSEPQQHMWVF</sequence>
<feature type="domain" description="Heterokaryon incompatibility" evidence="1">
    <location>
        <begin position="79"/>
        <end position="224"/>
    </location>
</feature>
<accession>A0A9P9I9X2</accession>
<proteinExistence type="predicted"/>
<dbReference type="Pfam" id="PF06985">
    <property type="entry name" value="HET"/>
    <property type="match status" value="1"/>
</dbReference>
<organism evidence="2 3">
    <name type="scientific">Dendryphion nanum</name>
    <dbReference type="NCBI Taxonomy" id="256645"/>
    <lineage>
        <taxon>Eukaryota</taxon>
        <taxon>Fungi</taxon>
        <taxon>Dikarya</taxon>
        <taxon>Ascomycota</taxon>
        <taxon>Pezizomycotina</taxon>
        <taxon>Dothideomycetes</taxon>
        <taxon>Pleosporomycetidae</taxon>
        <taxon>Pleosporales</taxon>
        <taxon>Torulaceae</taxon>
        <taxon>Dendryphion</taxon>
    </lineage>
</organism>
<gene>
    <name evidence="2" type="ORF">B0J11DRAFT_447401</name>
</gene>
<dbReference type="InterPro" id="IPR010730">
    <property type="entry name" value="HET"/>
</dbReference>
<reference evidence="2" key="1">
    <citation type="journal article" date="2021" name="Nat. Commun.">
        <title>Genetic determinants of endophytism in the Arabidopsis root mycobiome.</title>
        <authorList>
            <person name="Mesny F."/>
            <person name="Miyauchi S."/>
            <person name="Thiergart T."/>
            <person name="Pickel B."/>
            <person name="Atanasova L."/>
            <person name="Karlsson M."/>
            <person name="Huettel B."/>
            <person name="Barry K.W."/>
            <person name="Haridas S."/>
            <person name="Chen C."/>
            <person name="Bauer D."/>
            <person name="Andreopoulos W."/>
            <person name="Pangilinan J."/>
            <person name="LaButti K."/>
            <person name="Riley R."/>
            <person name="Lipzen A."/>
            <person name="Clum A."/>
            <person name="Drula E."/>
            <person name="Henrissat B."/>
            <person name="Kohler A."/>
            <person name="Grigoriev I.V."/>
            <person name="Martin F.M."/>
            <person name="Hacquard S."/>
        </authorList>
    </citation>
    <scope>NUCLEOTIDE SEQUENCE</scope>
    <source>
        <strain evidence="2">MPI-CAGE-CH-0243</strain>
    </source>
</reference>
<dbReference type="PANTHER" id="PTHR33112:SF10">
    <property type="entry name" value="TOL"/>
    <property type="match status" value="1"/>
</dbReference>
<evidence type="ECO:0000313" key="3">
    <source>
        <dbReference type="Proteomes" id="UP000700596"/>
    </source>
</evidence>
<protein>
    <submittedName>
        <fullName evidence="2">Heterokaryon incompatibility protein-domain-containing protein</fullName>
    </submittedName>
</protein>
<dbReference type="Proteomes" id="UP000700596">
    <property type="component" value="Unassembled WGS sequence"/>
</dbReference>
<evidence type="ECO:0000313" key="2">
    <source>
        <dbReference type="EMBL" id="KAH7111890.1"/>
    </source>
</evidence>
<dbReference type="AlphaFoldDB" id="A0A9P9I9X2"/>
<feature type="non-terminal residue" evidence="2">
    <location>
        <position position="1"/>
    </location>
</feature>
<comment type="caution">
    <text evidence="2">The sequence shown here is derived from an EMBL/GenBank/DDBJ whole genome shotgun (WGS) entry which is preliminary data.</text>
</comment>
<dbReference type="PANTHER" id="PTHR33112">
    <property type="entry name" value="DOMAIN PROTEIN, PUTATIVE-RELATED"/>
    <property type="match status" value="1"/>
</dbReference>
<name>A0A9P9I9X2_9PLEO</name>
<keyword evidence="3" id="KW-1185">Reference proteome</keyword>
<dbReference type="OrthoDB" id="4161196at2759"/>
<dbReference type="EMBL" id="JAGMWT010000023">
    <property type="protein sequence ID" value="KAH7111890.1"/>
    <property type="molecule type" value="Genomic_DNA"/>
</dbReference>
<evidence type="ECO:0000259" key="1">
    <source>
        <dbReference type="Pfam" id="PF06985"/>
    </source>
</evidence>